<evidence type="ECO:0000313" key="9">
    <source>
        <dbReference type="RefSeq" id="XP_071937544.1"/>
    </source>
</evidence>
<dbReference type="InterPro" id="IPR011598">
    <property type="entry name" value="bHLH_dom"/>
</dbReference>
<dbReference type="PANTHER" id="PTHR13935">
    <property type="entry name" value="ACHAETE-SCUTE TRANSCRIPTION FACTOR-RELATED"/>
    <property type="match status" value="1"/>
</dbReference>
<keyword evidence="3" id="KW-0238">DNA-binding</keyword>
<dbReference type="PANTHER" id="PTHR13935:SF106">
    <property type="entry name" value="ACHAETE-SCUTE COMPLEX PROTEIN T5-RELATED"/>
    <property type="match status" value="1"/>
</dbReference>
<dbReference type="RefSeq" id="XP_071937544.1">
    <property type="nucleotide sequence ID" value="XM_072081443.1"/>
</dbReference>
<feature type="compositionally biased region" description="Basic and acidic residues" evidence="6">
    <location>
        <begin position="76"/>
        <end position="91"/>
    </location>
</feature>
<dbReference type="Pfam" id="PF00010">
    <property type="entry name" value="HLH"/>
    <property type="match status" value="1"/>
</dbReference>
<evidence type="ECO:0000256" key="1">
    <source>
        <dbReference type="ARBA" id="ARBA00004123"/>
    </source>
</evidence>
<evidence type="ECO:0000256" key="6">
    <source>
        <dbReference type="SAM" id="MobiDB-lite"/>
    </source>
</evidence>
<dbReference type="InterPro" id="IPR015660">
    <property type="entry name" value="MASH1/Ascl1a-like"/>
</dbReference>
<evidence type="ECO:0000256" key="3">
    <source>
        <dbReference type="ARBA" id="ARBA00023125"/>
    </source>
</evidence>
<dbReference type="CDD" id="cd18914">
    <property type="entry name" value="bHLH_AtORG2_like"/>
    <property type="match status" value="1"/>
</dbReference>
<organism evidence="8 9">
    <name type="scientific">Coffea arabica</name>
    <name type="common">Arabian coffee</name>
    <dbReference type="NCBI Taxonomy" id="13443"/>
    <lineage>
        <taxon>Eukaryota</taxon>
        <taxon>Viridiplantae</taxon>
        <taxon>Streptophyta</taxon>
        <taxon>Embryophyta</taxon>
        <taxon>Tracheophyta</taxon>
        <taxon>Spermatophyta</taxon>
        <taxon>Magnoliopsida</taxon>
        <taxon>eudicotyledons</taxon>
        <taxon>Gunneridae</taxon>
        <taxon>Pentapetalae</taxon>
        <taxon>asterids</taxon>
        <taxon>lamiids</taxon>
        <taxon>Gentianales</taxon>
        <taxon>Rubiaceae</taxon>
        <taxon>Ixoroideae</taxon>
        <taxon>Gardenieae complex</taxon>
        <taxon>Bertiereae - Coffeeae clade</taxon>
        <taxon>Coffeeae</taxon>
        <taxon>Coffea</taxon>
    </lineage>
</organism>
<keyword evidence="5" id="KW-0539">Nucleus</keyword>
<sequence length="271" mass="31233">MDDFTKYMFPLQHDEILSFAPIPIIHPYLDPTIHHQDLENQGASSLASHQQNTEEIVINNHVNKAWKSQRKPASAIRDDQNVKGRNPEQKRAFHRDIERQRRLEMANLHASLRNLLPSEYIKGKRSMSDHVLEAINYIKHMEKNIGELEVKRDKLRNLTGESSNLDSKRVNETNSLSITFTVEPCSGGGFEILMKNYLTDNNWLPLSRILDVLLDEGITVVNCVCTKVNEECLYTIQTEATHMSDVDLISLQVKLTEKFMACKKLWVVEQH</sequence>
<dbReference type="SUPFAM" id="SSF47459">
    <property type="entry name" value="HLH, helix-loop-helix DNA-binding domain"/>
    <property type="match status" value="1"/>
</dbReference>
<gene>
    <name evidence="9" type="primary">LOC113728887</name>
</gene>
<keyword evidence="2" id="KW-0805">Transcription regulation</keyword>
<dbReference type="InterPro" id="IPR036638">
    <property type="entry name" value="HLH_DNA-bd_sf"/>
</dbReference>
<evidence type="ECO:0000259" key="7">
    <source>
        <dbReference type="PROSITE" id="PS50888"/>
    </source>
</evidence>
<accession>A0ABM4X0H6</accession>
<name>A0ABM4X0H6_COFAR</name>
<dbReference type="PROSITE" id="PS50888">
    <property type="entry name" value="BHLH"/>
    <property type="match status" value="1"/>
</dbReference>
<reference evidence="9" key="1">
    <citation type="submission" date="2025-08" db="UniProtKB">
        <authorList>
            <consortium name="RefSeq"/>
        </authorList>
    </citation>
    <scope>IDENTIFICATION</scope>
    <source>
        <tissue evidence="9">Leaves</tissue>
    </source>
</reference>
<comment type="subcellular location">
    <subcellularLocation>
        <location evidence="1">Nucleus</location>
    </subcellularLocation>
</comment>
<feature type="region of interest" description="Disordered" evidence="6">
    <location>
        <begin position="61"/>
        <end position="91"/>
    </location>
</feature>
<evidence type="ECO:0000256" key="4">
    <source>
        <dbReference type="ARBA" id="ARBA00023163"/>
    </source>
</evidence>
<protein>
    <submittedName>
        <fullName evidence="9">Transcription factor bHLH118-like</fullName>
    </submittedName>
</protein>
<evidence type="ECO:0000256" key="5">
    <source>
        <dbReference type="ARBA" id="ARBA00023242"/>
    </source>
</evidence>
<keyword evidence="8" id="KW-1185">Reference proteome</keyword>
<feature type="domain" description="BHLH" evidence="7">
    <location>
        <begin position="89"/>
        <end position="141"/>
    </location>
</feature>
<dbReference type="Gene3D" id="4.10.280.10">
    <property type="entry name" value="Helix-loop-helix DNA-binding domain"/>
    <property type="match status" value="1"/>
</dbReference>
<evidence type="ECO:0000256" key="2">
    <source>
        <dbReference type="ARBA" id="ARBA00023015"/>
    </source>
</evidence>
<proteinExistence type="predicted"/>
<dbReference type="GeneID" id="113728887"/>
<evidence type="ECO:0000313" key="8">
    <source>
        <dbReference type="Proteomes" id="UP001652660"/>
    </source>
</evidence>
<keyword evidence="4" id="KW-0804">Transcription</keyword>
<dbReference type="Proteomes" id="UP001652660">
    <property type="component" value="Chromosome 2e"/>
</dbReference>